<name>A0A212CFI8_CEREH</name>
<dbReference type="PANTHER" id="PTHR16675:SF155">
    <property type="entry name" value="T-CELL SURFACE GLYCOPROTEIN CD1C"/>
    <property type="match status" value="1"/>
</dbReference>
<reference evidence="3 4" key="1">
    <citation type="journal article" date="2018" name="Mol. Genet. Genomics">
        <title>The red deer Cervus elaphus genome CerEla1.0: sequencing, annotating, genes, and chromosomes.</title>
        <authorList>
            <person name="Bana N.A."/>
            <person name="Nyiri A."/>
            <person name="Nagy J."/>
            <person name="Frank K."/>
            <person name="Nagy T."/>
            <person name="Steger V."/>
            <person name="Schiller M."/>
            <person name="Lakatos P."/>
            <person name="Sugar L."/>
            <person name="Horn P."/>
            <person name="Barta E."/>
            <person name="Orosz L."/>
        </authorList>
    </citation>
    <scope>NUCLEOTIDE SEQUENCE [LARGE SCALE GENOMIC DNA]</scope>
    <source>
        <strain evidence="3">Hungarian</strain>
    </source>
</reference>
<dbReference type="GO" id="GO:0030883">
    <property type="term" value="F:endogenous lipid antigen binding"/>
    <property type="evidence" value="ECO:0007669"/>
    <property type="project" value="TreeGrafter"/>
</dbReference>
<gene>
    <name evidence="3" type="ORF">Celaphus_00001848</name>
</gene>
<dbReference type="GO" id="GO:0048007">
    <property type="term" value="P:antigen processing and presentation, exogenous lipid antigen via MHC class Ib"/>
    <property type="evidence" value="ECO:0007669"/>
    <property type="project" value="TreeGrafter"/>
</dbReference>
<evidence type="ECO:0000313" key="4">
    <source>
        <dbReference type="Proteomes" id="UP000242450"/>
    </source>
</evidence>
<dbReference type="GO" id="GO:0005615">
    <property type="term" value="C:extracellular space"/>
    <property type="evidence" value="ECO:0007669"/>
    <property type="project" value="TreeGrafter"/>
</dbReference>
<keyword evidence="1" id="KW-0325">Glycoprotein</keyword>
<dbReference type="AlphaFoldDB" id="A0A212CFI8"/>
<feature type="domain" description="MHC class I-like antigen recognition-like" evidence="2">
    <location>
        <begin position="13"/>
        <end position="131"/>
    </location>
</feature>
<sequence>MSCRPAAGGVKQGAVIFLYTWSKDNFSNEEMIDLELLFCVYLIGLIWEIQDYVSQLKFEHPFELQVKVGCELHYRKTTKGFFQAAYQGSDFLSFQNMSWVLYPEGKSVCDLINQYEGIKETVHKLISNICP</sequence>
<dbReference type="PANTHER" id="PTHR16675">
    <property type="entry name" value="MHC CLASS I-RELATED"/>
    <property type="match status" value="1"/>
</dbReference>
<dbReference type="GO" id="GO:0006955">
    <property type="term" value="P:immune response"/>
    <property type="evidence" value="ECO:0007669"/>
    <property type="project" value="TreeGrafter"/>
</dbReference>
<dbReference type="Proteomes" id="UP000242450">
    <property type="component" value="Chromosome 20"/>
</dbReference>
<dbReference type="Pfam" id="PF16497">
    <property type="entry name" value="MHC_I_3"/>
    <property type="match status" value="1"/>
</dbReference>
<keyword evidence="4" id="KW-1185">Reference proteome</keyword>
<comment type="caution">
    <text evidence="3">The sequence shown here is derived from an EMBL/GenBank/DDBJ whole genome shotgun (WGS) entry which is preliminary data.</text>
</comment>
<proteinExistence type="predicted"/>
<feature type="non-terminal residue" evidence="3">
    <location>
        <position position="131"/>
    </location>
</feature>
<dbReference type="GO" id="GO:0001916">
    <property type="term" value="P:positive regulation of T cell mediated cytotoxicity"/>
    <property type="evidence" value="ECO:0007669"/>
    <property type="project" value="TreeGrafter"/>
</dbReference>
<accession>A0A212CFI8</accession>
<evidence type="ECO:0000313" key="3">
    <source>
        <dbReference type="EMBL" id="OWK04735.1"/>
    </source>
</evidence>
<dbReference type="GO" id="GO:0009897">
    <property type="term" value="C:external side of plasma membrane"/>
    <property type="evidence" value="ECO:0007669"/>
    <property type="project" value="TreeGrafter"/>
</dbReference>
<dbReference type="InterPro" id="IPR011162">
    <property type="entry name" value="MHC_I/II-like_Ag-recog"/>
</dbReference>
<dbReference type="EMBL" id="MKHE01000020">
    <property type="protein sequence ID" value="OWK04735.1"/>
    <property type="molecule type" value="Genomic_DNA"/>
</dbReference>
<protein>
    <recommendedName>
        <fullName evidence="2">MHC class I-like antigen recognition-like domain-containing protein</fullName>
    </recommendedName>
</protein>
<organism evidence="3 4">
    <name type="scientific">Cervus elaphus hippelaphus</name>
    <name type="common">European red deer</name>
    <dbReference type="NCBI Taxonomy" id="46360"/>
    <lineage>
        <taxon>Eukaryota</taxon>
        <taxon>Metazoa</taxon>
        <taxon>Chordata</taxon>
        <taxon>Craniata</taxon>
        <taxon>Vertebrata</taxon>
        <taxon>Euteleostomi</taxon>
        <taxon>Mammalia</taxon>
        <taxon>Eutheria</taxon>
        <taxon>Laurasiatheria</taxon>
        <taxon>Artiodactyla</taxon>
        <taxon>Ruminantia</taxon>
        <taxon>Pecora</taxon>
        <taxon>Cervidae</taxon>
        <taxon>Cervinae</taxon>
        <taxon>Cervus</taxon>
    </lineage>
</organism>
<evidence type="ECO:0000256" key="1">
    <source>
        <dbReference type="ARBA" id="ARBA00023180"/>
    </source>
</evidence>
<evidence type="ECO:0000259" key="2">
    <source>
        <dbReference type="Pfam" id="PF16497"/>
    </source>
</evidence>
<dbReference type="InterPro" id="IPR037055">
    <property type="entry name" value="MHC_I-like_Ag-recog_sf"/>
</dbReference>
<dbReference type="OrthoDB" id="10513072at2759"/>
<dbReference type="Gene3D" id="3.30.500.10">
    <property type="entry name" value="MHC class I-like antigen recognition-like"/>
    <property type="match status" value="1"/>
</dbReference>
<dbReference type="GO" id="GO:0048006">
    <property type="term" value="P:antigen processing and presentation, endogenous lipid antigen via MHC class Ib"/>
    <property type="evidence" value="ECO:0007669"/>
    <property type="project" value="TreeGrafter"/>
</dbReference>
<dbReference type="GO" id="GO:0030884">
    <property type="term" value="F:exogenous lipid antigen binding"/>
    <property type="evidence" value="ECO:0007669"/>
    <property type="project" value="TreeGrafter"/>
</dbReference>
<dbReference type="SUPFAM" id="SSF54452">
    <property type="entry name" value="MHC antigen-recognition domain"/>
    <property type="match status" value="1"/>
</dbReference>
<dbReference type="InterPro" id="IPR011161">
    <property type="entry name" value="MHC_I-like_Ag-recog"/>
</dbReference>
<dbReference type="InterPro" id="IPR050208">
    <property type="entry name" value="MHC_class-I_related"/>
</dbReference>
<dbReference type="GO" id="GO:0071723">
    <property type="term" value="F:lipopeptide binding"/>
    <property type="evidence" value="ECO:0007669"/>
    <property type="project" value="TreeGrafter"/>
</dbReference>